<keyword evidence="10" id="KW-0812">Transmembrane</keyword>
<dbReference type="PANTHER" id="PTHR43304">
    <property type="entry name" value="PHYTOCHROME-LIKE PROTEIN CPH1"/>
    <property type="match status" value="1"/>
</dbReference>
<comment type="catalytic activity">
    <reaction evidence="1">
        <text>ATP + protein L-histidine = ADP + protein N-phospho-L-histidine.</text>
        <dbReference type="EC" id="2.7.13.3"/>
    </reaction>
</comment>
<dbReference type="InterPro" id="IPR035965">
    <property type="entry name" value="PAS-like_dom_sf"/>
</dbReference>
<accession>A0A2T1DNE3</accession>
<dbReference type="InterPro" id="IPR013767">
    <property type="entry name" value="PAS_fold"/>
</dbReference>
<dbReference type="PROSITE" id="PS50112">
    <property type="entry name" value="PAS"/>
    <property type="match status" value="5"/>
</dbReference>
<dbReference type="PROSITE" id="PS50113">
    <property type="entry name" value="PAC"/>
    <property type="match status" value="7"/>
</dbReference>
<dbReference type="Gene3D" id="3.30.565.10">
    <property type="entry name" value="Histidine kinase-like ATPase, C-terminal domain"/>
    <property type="match status" value="1"/>
</dbReference>
<feature type="domain" description="PAS" evidence="12">
    <location>
        <begin position="1066"/>
        <end position="1139"/>
    </location>
</feature>
<dbReference type="Pfam" id="PF08448">
    <property type="entry name" value="PAS_4"/>
    <property type="match status" value="2"/>
</dbReference>
<feature type="domain" description="PAC" evidence="13">
    <location>
        <begin position="512"/>
        <end position="562"/>
    </location>
</feature>
<dbReference type="Proteomes" id="UP000238634">
    <property type="component" value="Unassembled WGS sequence"/>
</dbReference>
<feature type="domain" description="PAC" evidence="13">
    <location>
        <begin position="1141"/>
        <end position="1193"/>
    </location>
</feature>
<evidence type="ECO:0000256" key="2">
    <source>
        <dbReference type="ARBA" id="ARBA00004370"/>
    </source>
</evidence>
<dbReference type="PROSITE" id="PS50109">
    <property type="entry name" value="HIS_KIN"/>
    <property type="match status" value="1"/>
</dbReference>
<dbReference type="CDD" id="cd06225">
    <property type="entry name" value="HAMP"/>
    <property type="match status" value="1"/>
</dbReference>
<dbReference type="InterPro" id="IPR005467">
    <property type="entry name" value="His_kinase_dom"/>
</dbReference>
<comment type="caution">
    <text evidence="15">The sequence shown here is derived from an EMBL/GenBank/DDBJ whole genome shotgun (WGS) entry which is preliminary data.</text>
</comment>
<dbReference type="EMBL" id="PVWG01000001">
    <property type="protein sequence ID" value="PSB21975.1"/>
    <property type="molecule type" value="Genomic_DNA"/>
</dbReference>
<dbReference type="GO" id="GO:0000155">
    <property type="term" value="F:phosphorelay sensor kinase activity"/>
    <property type="evidence" value="ECO:0007669"/>
    <property type="project" value="InterPro"/>
</dbReference>
<organism evidence="15 16">
    <name type="scientific">Phormidesmis priestleyi ULC007</name>
    <dbReference type="NCBI Taxonomy" id="1920490"/>
    <lineage>
        <taxon>Bacteria</taxon>
        <taxon>Bacillati</taxon>
        <taxon>Cyanobacteriota</taxon>
        <taxon>Cyanophyceae</taxon>
        <taxon>Leptolyngbyales</taxon>
        <taxon>Leptolyngbyaceae</taxon>
        <taxon>Phormidesmis</taxon>
    </lineage>
</organism>
<dbReference type="Pfam" id="PF00512">
    <property type="entry name" value="HisKA"/>
    <property type="match status" value="1"/>
</dbReference>
<keyword evidence="5" id="KW-0808">Transferase</keyword>
<dbReference type="InterPro" id="IPR000700">
    <property type="entry name" value="PAS-assoc_C"/>
</dbReference>
<evidence type="ECO:0000256" key="7">
    <source>
        <dbReference type="ARBA" id="ARBA00023012"/>
    </source>
</evidence>
<dbReference type="GO" id="GO:0016020">
    <property type="term" value="C:membrane"/>
    <property type="evidence" value="ECO:0007669"/>
    <property type="project" value="UniProtKB-SubCell"/>
</dbReference>
<feature type="domain" description="PAC" evidence="13">
    <location>
        <begin position="1284"/>
        <end position="1336"/>
    </location>
</feature>
<dbReference type="SMART" id="SM00091">
    <property type="entry name" value="PAS"/>
    <property type="match status" value="6"/>
</dbReference>
<evidence type="ECO:0000313" key="15">
    <source>
        <dbReference type="EMBL" id="PSB21975.1"/>
    </source>
</evidence>
<dbReference type="InterPro" id="IPR036097">
    <property type="entry name" value="HisK_dim/P_sf"/>
</dbReference>
<evidence type="ECO:0000256" key="8">
    <source>
        <dbReference type="ARBA" id="ARBA00023136"/>
    </source>
</evidence>
<keyword evidence="4" id="KW-0597">Phosphoprotein</keyword>
<dbReference type="InterPro" id="IPR001610">
    <property type="entry name" value="PAC"/>
</dbReference>
<dbReference type="EC" id="2.7.13.3" evidence="3"/>
<dbReference type="PANTHER" id="PTHR43304:SF1">
    <property type="entry name" value="PAC DOMAIN-CONTAINING PROTEIN"/>
    <property type="match status" value="1"/>
</dbReference>
<dbReference type="InterPro" id="IPR036890">
    <property type="entry name" value="HATPase_C_sf"/>
</dbReference>
<dbReference type="PRINTS" id="PR00344">
    <property type="entry name" value="BCTRLSENSOR"/>
</dbReference>
<sequence length="1705" mass="192695">MPIALPQTLRRLIANVPLHEVLVVPFVLQTVAAVALVGYLSYRSGQESVADLGQRLVAETNERVTQELKTYLQTPLLINRLNVDAVNQGQIDPQDVPALEAALFNRLQQFDQVSAVLFANPQGTFRVVERLPELHLVVADPPRPDKMLVYRLDNQGKRGQLVYTENGLDIHDRPWYKRAVKTGQPGWAPISQYGSLEALTLNTSQPVYDPITKRLLGVFTVHTQLDYLSKVLQRLDISRFGRVMITDQGGALIATSLQEKLYKVGAGTGVHKQLKQLTLDQSRDDLTRSLGEYLRDRPGTLRSLDKPQYLEFSYKGELQNVKITPFQDQYGLNLQVVTVIPKSHFMAAIQDNTYITVLFSLLTLGAAISLGLLTAHYLTARFAQLNRVSRELAAGNLNQRLPTNTPIYELNSLAQTFNQMADQLQQSFDRIKTALAESEEKFTIIFHSSPDLIALSTLAEERCVEANESFLDVLEYSREELIGQRFLDLGIWGDLDDRAHFHEVLQQNGCVRNLEVHSQTRSGQIKTVLLSAELIEINSEIYVLGIGRDISDRKQIEEQLHKTEQWLHQYNQLSPGNIYTLVQEPTGHTWFEYMSSAVEIIHEVDAEQILQDASILLNAIHPDDQGSYRDAVSESMQTLNLFSHQWRIIPPSGQIKWLQGNSQPERRQNGATAWHGVVVDITDRKQAEETLRQSETLNRTILNALPDLIIRMHRDGTYLDFKPTKAFPIAFPNLRRGENIRNILPLEAAEQRLTAAITALQTGEIQVYEFPLWVEGQYLWQEARIVPLDTDEVLVVIRDLTQRNQIEAALQLSEARYRSIIEDQTELICRYQPDGTITFVNEAYCRYFGLDPEKAVGSRYQPVIFAADQDRVAQLINSMSLENPTVTIENRAFSHGEIRWTQWNCRAIFDQQGRFIEYHSVGWDITERKQAEAALQASENRFRQLAETVQEGFFVFEIASCHYSYVNPAYEAIIGTSPQSSDQGMSHWLDNIHPDDRDRIQEKLQRENQGENFNEEYRFICPNDEIRWLQSQAFPLRDESGAIVRVVGTVEDISDRKRAEIALQESQARFQEIAQTVNQVVYVISVTTGQYLYISPSYEKLWGYSCESLYQNPSSWLDRIHPEDLEYVLWGFNQLLSGNQARLQYRIACSDGEVRWIESESLVVHDENGNPLRVVGLAEDITDRKQAEAEIQQLNQQLTRRVSELQTLFEVLPIGVAIGEDPECRVAHVNPCLSELLKVPLGENASPSASADDRPAYRVYREGQELSAENLPMQYAAAHNVEVRDEVVDIVRLDGTVVQLLSYASPLLDEQGKVRGVIGGFVDITERKQTEAALRASEELFRNAFDDAPIGVSLVSSTGQFRKVNACYCDIVGYPEAELLELNFQDITHPADLETDLEGFRQMLSGETPSFQIEKRYITKRGTIVPVLVNAAPVRDHNGQLLYVVAHIQDIRDRLKIERMKNEFVSIISHELRTPLTSIRGALGILGTGVFDDRPEKAKHMLQVAINNSERLVRLVDDILSLERLESGKVQLAMEGCQLTDLMQQAVDSIQSIADQSAITLSLTSLSIIVRVAPDAILQTLINLLSNAIKFSSPGDTVWLKAEMENGERRMGNGKTISIPTPYLLFSIADQGRGIPPDKLEMIFEEFQQVDMSDSREKGGTGLGLAICKKIVQQHGGQIWAESSLGKESIFYFTLPLTGNNEHPI</sequence>
<evidence type="ECO:0000256" key="10">
    <source>
        <dbReference type="SAM" id="Phobius"/>
    </source>
</evidence>
<dbReference type="InterPro" id="IPR003660">
    <property type="entry name" value="HAMP_dom"/>
</dbReference>
<dbReference type="RefSeq" id="WP_073069000.1">
    <property type="nucleotide sequence ID" value="NZ_MPPI01000001.1"/>
</dbReference>
<evidence type="ECO:0000313" key="16">
    <source>
        <dbReference type="Proteomes" id="UP000238634"/>
    </source>
</evidence>
<dbReference type="InterPro" id="IPR003661">
    <property type="entry name" value="HisK_dim/P_dom"/>
</dbReference>
<dbReference type="CDD" id="cd00082">
    <property type="entry name" value="HisKA"/>
    <property type="match status" value="1"/>
</dbReference>
<evidence type="ECO:0000256" key="3">
    <source>
        <dbReference type="ARBA" id="ARBA00012438"/>
    </source>
</evidence>
<dbReference type="SUPFAM" id="SSF55785">
    <property type="entry name" value="PYP-like sensor domain (PAS domain)"/>
    <property type="match status" value="8"/>
</dbReference>
<dbReference type="InterPro" id="IPR004358">
    <property type="entry name" value="Sig_transdc_His_kin-like_C"/>
</dbReference>
<dbReference type="OrthoDB" id="518094at2"/>
<feature type="domain" description="PAS" evidence="12">
    <location>
        <begin position="813"/>
        <end position="884"/>
    </location>
</feature>
<proteinExistence type="predicted"/>
<dbReference type="InterPro" id="IPR052162">
    <property type="entry name" value="Sensor_kinase/Photoreceptor"/>
</dbReference>
<keyword evidence="9" id="KW-0175">Coiled coil</keyword>
<dbReference type="CDD" id="cd00130">
    <property type="entry name" value="PAS"/>
    <property type="match status" value="5"/>
</dbReference>
<feature type="transmembrane region" description="Helical" evidence="10">
    <location>
        <begin position="354"/>
        <end position="378"/>
    </location>
</feature>
<dbReference type="SUPFAM" id="SSF47384">
    <property type="entry name" value="Homodimeric domain of signal transducing histidine kinase"/>
    <property type="match status" value="1"/>
</dbReference>
<feature type="domain" description="PAC" evidence="13">
    <location>
        <begin position="642"/>
        <end position="693"/>
    </location>
</feature>
<dbReference type="Pfam" id="PF13426">
    <property type="entry name" value="PAS_9"/>
    <property type="match status" value="1"/>
</dbReference>
<evidence type="ECO:0000256" key="9">
    <source>
        <dbReference type="SAM" id="Coils"/>
    </source>
</evidence>
<feature type="domain" description="PAS" evidence="12">
    <location>
        <begin position="1337"/>
        <end position="1407"/>
    </location>
</feature>
<dbReference type="Pfam" id="PF00989">
    <property type="entry name" value="PAS"/>
    <property type="match status" value="1"/>
</dbReference>
<reference evidence="15 16" key="1">
    <citation type="submission" date="2018-02" db="EMBL/GenBank/DDBJ databases">
        <authorList>
            <person name="Cohen D.B."/>
            <person name="Kent A.D."/>
        </authorList>
    </citation>
    <scope>NUCLEOTIDE SEQUENCE [LARGE SCALE GENOMIC DNA]</scope>
    <source>
        <strain evidence="15 16">ULC007</strain>
    </source>
</reference>
<feature type="domain" description="PAS" evidence="12">
    <location>
        <begin position="938"/>
        <end position="1011"/>
    </location>
</feature>
<feature type="domain" description="HAMP" evidence="14">
    <location>
        <begin position="376"/>
        <end position="429"/>
    </location>
</feature>
<evidence type="ECO:0000256" key="1">
    <source>
        <dbReference type="ARBA" id="ARBA00000085"/>
    </source>
</evidence>
<dbReference type="SMART" id="SM00304">
    <property type="entry name" value="HAMP"/>
    <property type="match status" value="1"/>
</dbReference>
<dbReference type="SMART" id="SM00387">
    <property type="entry name" value="HATPase_c"/>
    <property type="match status" value="1"/>
</dbReference>
<dbReference type="Gene3D" id="3.30.450.20">
    <property type="entry name" value="PAS domain"/>
    <property type="match status" value="9"/>
</dbReference>
<feature type="domain" description="PAS" evidence="12">
    <location>
        <begin position="438"/>
        <end position="487"/>
    </location>
</feature>
<name>A0A2T1DNE3_9CYAN</name>
<dbReference type="FunFam" id="1.10.287.130:FF:000001">
    <property type="entry name" value="Two-component sensor histidine kinase"/>
    <property type="match status" value="1"/>
</dbReference>
<keyword evidence="16" id="KW-1185">Reference proteome</keyword>
<dbReference type="InterPro" id="IPR003594">
    <property type="entry name" value="HATPase_dom"/>
</dbReference>
<evidence type="ECO:0000259" key="13">
    <source>
        <dbReference type="PROSITE" id="PS50113"/>
    </source>
</evidence>
<dbReference type="FunFam" id="3.30.565.10:FF:000006">
    <property type="entry name" value="Sensor histidine kinase WalK"/>
    <property type="match status" value="1"/>
</dbReference>
<dbReference type="Pfam" id="PF02518">
    <property type="entry name" value="HATPase_c"/>
    <property type="match status" value="1"/>
</dbReference>
<dbReference type="InterPro" id="IPR000014">
    <property type="entry name" value="PAS"/>
</dbReference>
<dbReference type="SUPFAM" id="SSF55874">
    <property type="entry name" value="ATPase domain of HSP90 chaperone/DNA topoisomerase II/histidine kinase"/>
    <property type="match status" value="1"/>
</dbReference>
<evidence type="ECO:0000256" key="4">
    <source>
        <dbReference type="ARBA" id="ARBA00022553"/>
    </source>
</evidence>
<evidence type="ECO:0000259" key="12">
    <source>
        <dbReference type="PROSITE" id="PS50112"/>
    </source>
</evidence>
<evidence type="ECO:0000259" key="14">
    <source>
        <dbReference type="PROSITE" id="PS50885"/>
    </source>
</evidence>
<feature type="domain" description="PAC" evidence="13">
    <location>
        <begin position="882"/>
        <end position="937"/>
    </location>
</feature>
<comment type="subcellular location">
    <subcellularLocation>
        <location evidence="2">Membrane</location>
    </subcellularLocation>
</comment>
<dbReference type="SMART" id="SM00086">
    <property type="entry name" value="PAC"/>
    <property type="match status" value="7"/>
</dbReference>
<reference evidence="15 16" key="2">
    <citation type="submission" date="2018-03" db="EMBL/GenBank/DDBJ databases">
        <title>The ancient ancestry and fast evolution of plastids.</title>
        <authorList>
            <person name="Moore K.R."/>
            <person name="Magnabosco C."/>
            <person name="Momper L."/>
            <person name="Gold D.A."/>
            <person name="Bosak T."/>
            <person name="Fournier G.P."/>
        </authorList>
    </citation>
    <scope>NUCLEOTIDE SEQUENCE [LARGE SCALE GENOMIC DNA]</scope>
    <source>
        <strain evidence="15 16">ULC007</strain>
    </source>
</reference>
<dbReference type="GO" id="GO:0006355">
    <property type="term" value="P:regulation of DNA-templated transcription"/>
    <property type="evidence" value="ECO:0007669"/>
    <property type="project" value="InterPro"/>
</dbReference>
<evidence type="ECO:0000256" key="6">
    <source>
        <dbReference type="ARBA" id="ARBA00022777"/>
    </source>
</evidence>
<dbReference type="PROSITE" id="PS50885">
    <property type="entry name" value="HAMP"/>
    <property type="match status" value="1"/>
</dbReference>
<dbReference type="InterPro" id="IPR013655">
    <property type="entry name" value="PAS_fold_3"/>
</dbReference>
<feature type="domain" description="Histidine kinase" evidence="11">
    <location>
        <begin position="1467"/>
        <end position="1699"/>
    </location>
</feature>
<dbReference type="CDD" id="cd16922">
    <property type="entry name" value="HATPase_EvgS-ArcB-TorS-like"/>
    <property type="match status" value="1"/>
</dbReference>
<keyword evidence="10" id="KW-1133">Transmembrane helix</keyword>
<keyword evidence="8 10" id="KW-0472">Membrane</keyword>
<gene>
    <name evidence="15" type="ORF">C7B65_00735</name>
</gene>
<dbReference type="SUPFAM" id="SSF158472">
    <property type="entry name" value="HAMP domain-like"/>
    <property type="match status" value="1"/>
</dbReference>
<evidence type="ECO:0000259" key="11">
    <source>
        <dbReference type="PROSITE" id="PS50109"/>
    </source>
</evidence>
<feature type="domain" description="PAC" evidence="13">
    <location>
        <begin position="1411"/>
        <end position="1463"/>
    </location>
</feature>
<feature type="transmembrane region" description="Helical" evidence="10">
    <location>
        <begin position="22"/>
        <end position="42"/>
    </location>
</feature>
<dbReference type="Gene3D" id="1.10.287.130">
    <property type="match status" value="1"/>
</dbReference>
<evidence type="ECO:0000256" key="5">
    <source>
        <dbReference type="ARBA" id="ARBA00022679"/>
    </source>
</evidence>
<dbReference type="SMART" id="SM00388">
    <property type="entry name" value="HisKA"/>
    <property type="match status" value="1"/>
</dbReference>
<feature type="coiled-coil region" evidence="9">
    <location>
        <begin position="1177"/>
        <end position="1208"/>
    </location>
</feature>
<dbReference type="Pfam" id="PF00672">
    <property type="entry name" value="HAMP"/>
    <property type="match status" value="1"/>
</dbReference>
<keyword evidence="6 15" id="KW-0418">Kinase</keyword>
<dbReference type="InterPro" id="IPR013656">
    <property type="entry name" value="PAS_4"/>
</dbReference>
<dbReference type="Gene3D" id="6.10.340.10">
    <property type="match status" value="1"/>
</dbReference>
<feature type="domain" description="PAC" evidence="13">
    <location>
        <begin position="1013"/>
        <end position="1065"/>
    </location>
</feature>
<dbReference type="Pfam" id="PF08447">
    <property type="entry name" value="PAS_3"/>
    <property type="match status" value="3"/>
</dbReference>
<dbReference type="STRING" id="1920490.GCA_001895925_00694"/>
<protein>
    <recommendedName>
        <fullName evidence="3">histidine kinase</fullName>
        <ecNumber evidence="3">2.7.13.3</ecNumber>
    </recommendedName>
</protein>
<keyword evidence="7" id="KW-0902">Two-component regulatory system</keyword>
<dbReference type="NCBIfam" id="TIGR00229">
    <property type="entry name" value="sensory_box"/>
    <property type="match status" value="7"/>
</dbReference>